<evidence type="ECO:0000313" key="1">
    <source>
        <dbReference type="EMBL" id="GJG32918.1"/>
    </source>
</evidence>
<name>A0AA37I2J6_XYLRU</name>
<accession>A0AA37I2J6</accession>
<proteinExistence type="predicted"/>
<protein>
    <recommendedName>
        <fullName evidence="3">Basic membrane protein A</fullName>
    </recommendedName>
</protein>
<evidence type="ECO:0008006" key="3">
    <source>
        <dbReference type="Google" id="ProtNLM"/>
    </source>
</evidence>
<gene>
    <name evidence="1" type="ORF">PRMUPPPA20_10270</name>
</gene>
<dbReference type="Proteomes" id="UP000887097">
    <property type="component" value="Unassembled WGS sequence"/>
</dbReference>
<comment type="caution">
    <text evidence="1">The sequence shown here is derived from an EMBL/GenBank/DDBJ whole genome shotgun (WGS) entry which is preliminary data.</text>
</comment>
<sequence>MNNPMKKSLSFILLAGMLLTCCTKEGDTIYLPNPDEEQPSTAPLVTVIYDVNGLGDRSYNDKIFRGIESAAKKHGFRTLQLVPDSYEQGLAYLETVFRQMESAQDTVRRLFIAPCQGYDEFIRKNNRRLERNPYADLLYLETSTPLEGKGSTFYIDYYGAMYMGGYLCQDYYSSKVILLVLANPYTQWVVEAGKGFVDGFNSMTSKYNKTLKTHYLSNEPGGGFQLADTTALRIYQEAKVNETDNVCVVPICGGAMNAFFRILPKFSYYVGVDDYVFSPLINNYINVIKNIDTVMEYYIDQWADGTLPKHRTFGLRDGATDIYLSQFHYMSREDHQELRQEAIRKEEERYEK</sequence>
<dbReference type="AlphaFoldDB" id="A0AA37I2J6"/>
<organism evidence="1 2">
    <name type="scientific">Xylanibacter ruminicola</name>
    <name type="common">Prevotella ruminicola</name>
    <dbReference type="NCBI Taxonomy" id="839"/>
    <lineage>
        <taxon>Bacteria</taxon>
        <taxon>Pseudomonadati</taxon>
        <taxon>Bacteroidota</taxon>
        <taxon>Bacteroidia</taxon>
        <taxon>Bacteroidales</taxon>
        <taxon>Prevotellaceae</taxon>
        <taxon>Xylanibacter</taxon>
    </lineage>
</organism>
<evidence type="ECO:0000313" key="2">
    <source>
        <dbReference type="Proteomes" id="UP000887097"/>
    </source>
</evidence>
<reference evidence="1" key="1">
    <citation type="submission" date="2021-08" db="EMBL/GenBank/DDBJ databases">
        <title>Prevotella lacticifex sp. nov., isolated from rumen of cow.</title>
        <authorList>
            <person name="Shinkai T."/>
            <person name="Ikeyama N."/>
            <person name="Kumagai M."/>
            <person name="Ohmori H."/>
            <person name="Sakamoto M."/>
            <person name="Ohkuma M."/>
            <person name="Mitsumori M."/>
        </authorList>
    </citation>
    <scope>NUCLEOTIDE SEQUENCE</scope>
    <source>
        <strain evidence="1">JCM 8259</strain>
    </source>
</reference>
<dbReference type="EMBL" id="BPTT01000001">
    <property type="protein sequence ID" value="GJG32918.1"/>
    <property type="molecule type" value="Genomic_DNA"/>
</dbReference>